<dbReference type="InterPro" id="IPR036770">
    <property type="entry name" value="Ankyrin_rpt-contain_sf"/>
</dbReference>
<dbReference type="Pfam" id="PF07719">
    <property type="entry name" value="TPR_2"/>
    <property type="match status" value="1"/>
</dbReference>
<dbReference type="Gene3D" id="1.25.40.10">
    <property type="entry name" value="Tetratricopeptide repeat domain"/>
    <property type="match status" value="1"/>
</dbReference>
<feature type="repeat" description="ANK" evidence="3">
    <location>
        <begin position="38"/>
        <end position="70"/>
    </location>
</feature>
<evidence type="ECO:0000256" key="4">
    <source>
        <dbReference type="PROSITE-ProRule" id="PRU00339"/>
    </source>
</evidence>
<comment type="caution">
    <text evidence="5">The sequence shown here is derived from an EMBL/GenBank/DDBJ whole genome shotgun (WGS) entry which is preliminary data.</text>
</comment>
<dbReference type="Proteomes" id="UP000823388">
    <property type="component" value="Chromosome 3K"/>
</dbReference>
<accession>A0A8T0VCJ5</accession>
<evidence type="ECO:0000313" key="5">
    <source>
        <dbReference type="EMBL" id="KAG2630533.1"/>
    </source>
</evidence>
<dbReference type="InterPro" id="IPR019734">
    <property type="entry name" value="TPR_rpt"/>
</dbReference>
<feature type="repeat" description="ANK" evidence="3">
    <location>
        <begin position="5"/>
        <end position="37"/>
    </location>
</feature>
<sequence>MLDAEGQTTLHNAAQTGHNEAVILLLSRGVDVDPINYRGGTPLHLAAGMGHDQAVKALLEHGADPNRVAHGIFPPLMMACSAGSLKCMKTLVRGGADAKFRSPYGPSLLMKAVMDGSADTVKFLLETGADPNIFDEFGENPIMCAACTGRHDLVEILFPHTKPVASMPDWSVEGLINTTKSMPLRTMGLMEVLADAKARGNEAFAKGDYLAATCFYKVAMHKDPLDATLFANRSLCWLRLGIGEEALLDAKRCKMMRPRWSKAWYREGAALRLLKNYKGAANAFVEALKLDPANDEIKTALREAIEALRCAARSEEQNP</sequence>
<keyword evidence="1" id="KW-0677">Repeat</keyword>
<name>A0A8T0VCJ5_PANVG</name>
<keyword evidence="2 4" id="KW-0802">TPR repeat</keyword>
<evidence type="ECO:0000256" key="2">
    <source>
        <dbReference type="ARBA" id="ARBA00022803"/>
    </source>
</evidence>
<organism evidence="5 6">
    <name type="scientific">Panicum virgatum</name>
    <name type="common">Blackwell switchgrass</name>
    <dbReference type="NCBI Taxonomy" id="38727"/>
    <lineage>
        <taxon>Eukaryota</taxon>
        <taxon>Viridiplantae</taxon>
        <taxon>Streptophyta</taxon>
        <taxon>Embryophyta</taxon>
        <taxon>Tracheophyta</taxon>
        <taxon>Spermatophyta</taxon>
        <taxon>Magnoliopsida</taxon>
        <taxon>Liliopsida</taxon>
        <taxon>Poales</taxon>
        <taxon>Poaceae</taxon>
        <taxon>PACMAD clade</taxon>
        <taxon>Panicoideae</taxon>
        <taxon>Panicodae</taxon>
        <taxon>Paniceae</taxon>
        <taxon>Panicinae</taxon>
        <taxon>Panicum</taxon>
        <taxon>Panicum sect. Hiantes</taxon>
    </lineage>
</organism>
<evidence type="ECO:0000256" key="3">
    <source>
        <dbReference type="PROSITE-ProRule" id="PRU00023"/>
    </source>
</evidence>
<dbReference type="SMART" id="SM00028">
    <property type="entry name" value="TPR"/>
    <property type="match status" value="1"/>
</dbReference>
<reference evidence="5" key="1">
    <citation type="submission" date="2020-05" db="EMBL/GenBank/DDBJ databases">
        <title>WGS assembly of Panicum virgatum.</title>
        <authorList>
            <person name="Lovell J.T."/>
            <person name="Jenkins J."/>
            <person name="Shu S."/>
            <person name="Juenger T.E."/>
            <person name="Schmutz J."/>
        </authorList>
    </citation>
    <scope>NUCLEOTIDE SEQUENCE</scope>
    <source>
        <strain evidence="5">AP13</strain>
    </source>
</reference>
<dbReference type="PRINTS" id="PR01415">
    <property type="entry name" value="ANKYRIN"/>
</dbReference>
<dbReference type="InterPro" id="IPR051616">
    <property type="entry name" value="Cul2-RING_E3_ligase_SR"/>
</dbReference>
<dbReference type="EMBL" id="CM029041">
    <property type="protein sequence ID" value="KAG2630533.1"/>
    <property type="molecule type" value="Genomic_DNA"/>
</dbReference>
<dbReference type="InterPro" id="IPR002110">
    <property type="entry name" value="Ankyrin_rpt"/>
</dbReference>
<dbReference type="InterPro" id="IPR011990">
    <property type="entry name" value="TPR-like_helical_dom_sf"/>
</dbReference>
<gene>
    <name evidence="5" type="ORF">PVAP13_3KG531100</name>
</gene>
<dbReference type="Pfam" id="PF12796">
    <property type="entry name" value="Ank_2"/>
    <property type="match status" value="2"/>
</dbReference>
<dbReference type="SUPFAM" id="SSF48452">
    <property type="entry name" value="TPR-like"/>
    <property type="match status" value="1"/>
</dbReference>
<keyword evidence="3" id="KW-0040">ANK repeat</keyword>
<evidence type="ECO:0000313" key="6">
    <source>
        <dbReference type="Proteomes" id="UP000823388"/>
    </source>
</evidence>
<feature type="repeat" description="TPR" evidence="4">
    <location>
        <begin position="261"/>
        <end position="294"/>
    </location>
</feature>
<feature type="repeat" description="ANK" evidence="3">
    <location>
        <begin position="104"/>
        <end position="136"/>
    </location>
</feature>
<dbReference type="Gene3D" id="1.25.40.20">
    <property type="entry name" value="Ankyrin repeat-containing domain"/>
    <property type="match status" value="1"/>
</dbReference>
<proteinExistence type="predicted"/>
<dbReference type="PROSITE" id="PS50297">
    <property type="entry name" value="ANK_REP_REGION"/>
    <property type="match status" value="3"/>
</dbReference>
<dbReference type="SMART" id="SM00248">
    <property type="entry name" value="ANK"/>
    <property type="match status" value="5"/>
</dbReference>
<dbReference type="SUPFAM" id="SSF48403">
    <property type="entry name" value="Ankyrin repeat"/>
    <property type="match status" value="1"/>
</dbReference>
<dbReference type="PROSITE" id="PS50088">
    <property type="entry name" value="ANK_REPEAT"/>
    <property type="match status" value="3"/>
</dbReference>
<dbReference type="InterPro" id="IPR013105">
    <property type="entry name" value="TPR_2"/>
</dbReference>
<dbReference type="PANTHER" id="PTHR46224:SF57">
    <property type="entry name" value="ANKYRIN-LIKE PROTEIN"/>
    <property type="match status" value="1"/>
</dbReference>
<evidence type="ECO:0000256" key="1">
    <source>
        <dbReference type="ARBA" id="ARBA00022737"/>
    </source>
</evidence>
<keyword evidence="6" id="KW-1185">Reference proteome</keyword>
<protein>
    <submittedName>
        <fullName evidence="5">Uncharacterized protein</fullName>
    </submittedName>
</protein>
<dbReference type="PANTHER" id="PTHR46224">
    <property type="entry name" value="ANKYRIN REPEAT FAMILY PROTEIN"/>
    <property type="match status" value="1"/>
</dbReference>
<dbReference type="PROSITE" id="PS50005">
    <property type="entry name" value="TPR"/>
    <property type="match status" value="1"/>
</dbReference>
<dbReference type="AlphaFoldDB" id="A0A8T0VCJ5"/>